<proteinExistence type="predicted"/>
<protein>
    <submittedName>
        <fullName evidence="1">Uncharacterized protein</fullName>
    </submittedName>
</protein>
<name>A0A3P7XXA5_9TREM</name>
<dbReference type="EMBL" id="UZAI01003368">
    <property type="protein sequence ID" value="VDO79261.1"/>
    <property type="molecule type" value="Genomic_DNA"/>
</dbReference>
<gene>
    <name evidence="1" type="ORF">SMRZ_LOCUS8022</name>
</gene>
<sequence>MISNSPELWYEYTDRGAEEDRQYCVLLSRLCLSLEKERLRRRCNRLSAPDLSLPFDGS</sequence>
<reference evidence="1 2" key="1">
    <citation type="submission" date="2018-11" db="EMBL/GenBank/DDBJ databases">
        <authorList>
            <consortium name="Pathogen Informatics"/>
        </authorList>
    </citation>
    <scope>NUCLEOTIDE SEQUENCE [LARGE SCALE GENOMIC DNA]</scope>
    <source>
        <strain evidence="1 2">Zambia</strain>
    </source>
</reference>
<evidence type="ECO:0000313" key="2">
    <source>
        <dbReference type="Proteomes" id="UP000277204"/>
    </source>
</evidence>
<dbReference type="Proteomes" id="UP000277204">
    <property type="component" value="Unassembled WGS sequence"/>
</dbReference>
<dbReference type="AlphaFoldDB" id="A0A3P7XXA5"/>
<organism evidence="1 2">
    <name type="scientific">Schistosoma margrebowiei</name>
    <dbReference type="NCBI Taxonomy" id="48269"/>
    <lineage>
        <taxon>Eukaryota</taxon>
        <taxon>Metazoa</taxon>
        <taxon>Spiralia</taxon>
        <taxon>Lophotrochozoa</taxon>
        <taxon>Platyhelminthes</taxon>
        <taxon>Trematoda</taxon>
        <taxon>Digenea</taxon>
        <taxon>Strigeidida</taxon>
        <taxon>Schistosomatoidea</taxon>
        <taxon>Schistosomatidae</taxon>
        <taxon>Schistosoma</taxon>
    </lineage>
</organism>
<accession>A0A3P7XXA5</accession>
<keyword evidence="2" id="KW-1185">Reference proteome</keyword>
<evidence type="ECO:0000313" key="1">
    <source>
        <dbReference type="EMBL" id="VDO79261.1"/>
    </source>
</evidence>